<dbReference type="AlphaFoldDB" id="A0A2W2FB74"/>
<feature type="transmembrane region" description="Helical" evidence="2">
    <location>
        <begin position="215"/>
        <end position="237"/>
    </location>
</feature>
<sequence length="438" mass="48195">MRPFDHRPEGDAVIIGDLERQVFLSIPTEGLDLLHSLAAGKSVGEAVRLYEEKYAETPDITDFLDALGDEGFVEIDEKVAAAVAGPVAPAIPARKPRRSWSLNWISPTVARRLVSLPVMIACVLIVAAGVYLVVDDPDLLPTPGETLLFPIHFAALTWATFILTLVGVAIHEAAHMIAARAAGVPSRLVIGNQLYILVVQTDMSGIWLAPKRQRFVAFIAGTLIDGVLASSFVLALWANRHGYLQMPEWAALLLTALLFTYLVRIIWQSFLFMRTDGYYIVATALGCRNLMSDTEDFLRNLVLRRKSRVDQSGVPKREMRIVRWYSLAWLGGRLIALLMLVFVGIPLLWGFLYQFILFVTGQDSMMGSIDFFTVAVIGVLLDGGGLLLWGRSLYQSARERRRRQAIRSDRAKARAAMPAAPANAGALAAPAVEPSGQQ</sequence>
<feature type="transmembrane region" description="Helical" evidence="2">
    <location>
        <begin position="371"/>
        <end position="394"/>
    </location>
</feature>
<gene>
    <name evidence="3" type="ORF">C1I95_12820</name>
</gene>
<feature type="compositionally biased region" description="Low complexity" evidence="1">
    <location>
        <begin position="414"/>
        <end position="438"/>
    </location>
</feature>
<keyword evidence="4" id="KW-1185">Reference proteome</keyword>
<reference evidence="3 4" key="1">
    <citation type="submission" date="2018-01" db="EMBL/GenBank/DDBJ databases">
        <title>Draft genome sequence of Jishengella sp. NA12.</title>
        <authorList>
            <person name="Sahin N."/>
            <person name="Ay H."/>
            <person name="Saygin H."/>
        </authorList>
    </citation>
    <scope>NUCLEOTIDE SEQUENCE [LARGE SCALE GENOMIC DNA]</scope>
    <source>
        <strain evidence="3 4">NA12</strain>
    </source>
</reference>
<evidence type="ECO:0000313" key="3">
    <source>
        <dbReference type="EMBL" id="PZG18837.1"/>
    </source>
</evidence>
<dbReference type="EMBL" id="POTY01000065">
    <property type="protein sequence ID" value="PZG18837.1"/>
    <property type="molecule type" value="Genomic_DNA"/>
</dbReference>
<feature type="transmembrane region" description="Helical" evidence="2">
    <location>
        <begin position="146"/>
        <end position="170"/>
    </location>
</feature>
<dbReference type="RefSeq" id="WP_111214036.1">
    <property type="nucleotide sequence ID" value="NZ_POTY01000065.1"/>
</dbReference>
<feature type="transmembrane region" description="Helical" evidence="2">
    <location>
        <begin position="113"/>
        <end position="134"/>
    </location>
</feature>
<keyword evidence="2" id="KW-0472">Membrane</keyword>
<feature type="transmembrane region" description="Helical" evidence="2">
    <location>
        <begin position="327"/>
        <end position="351"/>
    </location>
</feature>
<proteinExistence type="predicted"/>
<dbReference type="OrthoDB" id="4515621at2"/>
<accession>A0A2W2FB74</accession>
<evidence type="ECO:0008006" key="5">
    <source>
        <dbReference type="Google" id="ProtNLM"/>
    </source>
</evidence>
<protein>
    <recommendedName>
        <fullName evidence="5">Peptidase M50</fullName>
    </recommendedName>
</protein>
<keyword evidence="2" id="KW-1133">Transmembrane helix</keyword>
<evidence type="ECO:0000256" key="2">
    <source>
        <dbReference type="SAM" id="Phobius"/>
    </source>
</evidence>
<comment type="caution">
    <text evidence="3">The sequence shown here is derived from an EMBL/GenBank/DDBJ whole genome shotgun (WGS) entry which is preliminary data.</text>
</comment>
<feature type="region of interest" description="Disordered" evidence="1">
    <location>
        <begin position="410"/>
        <end position="438"/>
    </location>
</feature>
<organism evidence="3 4">
    <name type="scientific">Micromonospora craterilacus</name>
    <dbReference type="NCBI Taxonomy" id="1655439"/>
    <lineage>
        <taxon>Bacteria</taxon>
        <taxon>Bacillati</taxon>
        <taxon>Actinomycetota</taxon>
        <taxon>Actinomycetes</taxon>
        <taxon>Micromonosporales</taxon>
        <taxon>Micromonosporaceae</taxon>
        <taxon>Micromonospora</taxon>
    </lineage>
</organism>
<name>A0A2W2FB74_9ACTN</name>
<dbReference type="Proteomes" id="UP000248924">
    <property type="component" value="Unassembled WGS sequence"/>
</dbReference>
<evidence type="ECO:0000313" key="4">
    <source>
        <dbReference type="Proteomes" id="UP000248924"/>
    </source>
</evidence>
<feature type="transmembrane region" description="Helical" evidence="2">
    <location>
        <begin position="249"/>
        <end position="267"/>
    </location>
</feature>
<keyword evidence="2" id="KW-0812">Transmembrane</keyword>
<evidence type="ECO:0000256" key="1">
    <source>
        <dbReference type="SAM" id="MobiDB-lite"/>
    </source>
</evidence>